<proteinExistence type="predicted"/>
<protein>
    <submittedName>
        <fullName evidence="2">Uncharacterized protein</fullName>
    </submittedName>
</protein>
<feature type="non-terminal residue" evidence="2">
    <location>
        <position position="119"/>
    </location>
</feature>
<dbReference type="EMBL" id="JAHRIP010084731">
    <property type="protein sequence ID" value="MEQ2313485.1"/>
    <property type="molecule type" value="Genomic_DNA"/>
</dbReference>
<evidence type="ECO:0000313" key="3">
    <source>
        <dbReference type="Proteomes" id="UP001469553"/>
    </source>
</evidence>
<keyword evidence="1" id="KW-0472">Membrane</keyword>
<evidence type="ECO:0000313" key="2">
    <source>
        <dbReference type="EMBL" id="MEQ2313485.1"/>
    </source>
</evidence>
<feature type="transmembrane region" description="Helical" evidence="1">
    <location>
        <begin position="93"/>
        <end position="116"/>
    </location>
</feature>
<gene>
    <name evidence="2" type="ORF">AMECASPLE_002513</name>
</gene>
<dbReference type="Proteomes" id="UP001469553">
    <property type="component" value="Unassembled WGS sequence"/>
</dbReference>
<evidence type="ECO:0000256" key="1">
    <source>
        <dbReference type="SAM" id="Phobius"/>
    </source>
</evidence>
<keyword evidence="3" id="KW-1185">Reference proteome</keyword>
<comment type="caution">
    <text evidence="2">The sequence shown here is derived from an EMBL/GenBank/DDBJ whole genome shotgun (WGS) entry which is preliminary data.</text>
</comment>
<keyword evidence="1" id="KW-0812">Transmembrane</keyword>
<organism evidence="2 3">
    <name type="scientific">Ameca splendens</name>
    <dbReference type="NCBI Taxonomy" id="208324"/>
    <lineage>
        <taxon>Eukaryota</taxon>
        <taxon>Metazoa</taxon>
        <taxon>Chordata</taxon>
        <taxon>Craniata</taxon>
        <taxon>Vertebrata</taxon>
        <taxon>Euteleostomi</taxon>
        <taxon>Actinopterygii</taxon>
        <taxon>Neopterygii</taxon>
        <taxon>Teleostei</taxon>
        <taxon>Neoteleostei</taxon>
        <taxon>Acanthomorphata</taxon>
        <taxon>Ovalentaria</taxon>
        <taxon>Atherinomorphae</taxon>
        <taxon>Cyprinodontiformes</taxon>
        <taxon>Goodeidae</taxon>
        <taxon>Ameca</taxon>
    </lineage>
</organism>
<sequence length="119" mass="13582">MGHTHALYNHPTCRFLSYMLSLYPSQSVVPSHCHYSCSQLYCHVHSLAVSVFLPVSLHLNFSVFLPIITSHLRGPLLRRASHLSPRCDNRYRWRSLLGLSPINTCSALSLLLSFHFSIF</sequence>
<name>A0ABV1A5L3_9TELE</name>
<keyword evidence="1" id="KW-1133">Transmembrane helix</keyword>
<accession>A0ABV1A5L3</accession>
<reference evidence="2 3" key="1">
    <citation type="submission" date="2021-06" db="EMBL/GenBank/DDBJ databases">
        <authorList>
            <person name="Palmer J.M."/>
        </authorList>
    </citation>
    <scope>NUCLEOTIDE SEQUENCE [LARGE SCALE GENOMIC DNA]</scope>
    <source>
        <strain evidence="2 3">AS_MEX2019</strain>
        <tissue evidence="2">Muscle</tissue>
    </source>
</reference>